<feature type="domain" description="Mannosylglycerate hydrolase MGH1-like glycoside hydrolase" evidence="2">
    <location>
        <begin position="311"/>
        <end position="616"/>
    </location>
</feature>
<dbReference type="RefSeq" id="WP_188607576.1">
    <property type="nucleotide sequence ID" value="NZ_BMGG01000001.1"/>
</dbReference>
<evidence type="ECO:0000313" key="3">
    <source>
        <dbReference type="EMBL" id="GGC49320.1"/>
    </source>
</evidence>
<comment type="caution">
    <text evidence="3">The sequence shown here is derived from an EMBL/GenBank/DDBJ whole genome shotgun (WGS) entry which is preliminary data.</text>
</comment>
<organism evidence="3 4">
    <name type="scientific">Chelatococcus reniformis</name>
    <dbReference type="NCBI Taxonomy" id="1494448"/>
    <lineage>
        <taxon>Bacteria</taxon>
        <taxon>Pseudomonadati</taxon>
        <taxon>Pseudomonadota</taxon>
        <taxon>Alphaproteobacteria</taxon>
        <taxon>Hyphomicrobiales</taxon>
        <taxon>Chelatococcaceae</taxon>
        <taxon>Chelatococcus</taxon>
    </lineage>
</organism>
<feature type="domain" description="Putative glycogen debranching enzyme N-terminal" evidence="1">
    <location>
        <begin position="34"/>
        <end position="228"/>
    </location>
</feature>
<dbReference type="InterPro" id="IPR054491">
    <property type="entry name" value="MGH1-like_GH"/>
</dbReference>
<dbReference type="InterPro" id="IPR032856">
    <property type="entry name" value="GDE_N_bis"/>
</dbReference>
<dbReference type="GO" id="GO:0005975">
    <property type="term" value="P:carbohydrate metabolic process"/>
    <property type="evidence" value="ECO:0007669"/>
    <property type="project" value="InterPro"/>
</dbReference>
<protein>
    <submittedName>
        <fullName evidence="3">Amylo-alpha-1,6-glucosidase</fullName>
    </submittedName>
</protein>
<gene>
    <name evidence="3" type="ORF">GCM10010994_05600</name>
</gene>
<dbReference type="AlphaFoldDB" id="A0A916TX14"/>
<reference evidence="3" key="2">
    <citation type="submission" date="2020-09" db="EMBL/GenBank/DDBJ databases">
        <authorList>
            <person name="Sun Q."/>
            <person name="Zhou Y."/>
        </authorList>
    </citation>
    <scope>NUCLEOTIDE SEQUENCE</scope>
    <source>
        <strain evidence="3">CGMCC 1.12919</strain>
    </source>
</reference>
<dbReference type="Proteomes" id="UP000637002">
    <property type="component" value="Unassembled WGS sequence"/>
</dbReference>
<evidence type="ECO:0000313" key="4">
    <source>
        <dbReference type="Proteomes" id="UP000637002"/>
    </source>
</evidence>
<name>A0A916TX14_9HYPH</name>
<dbReference type="SUPFAM" id="SSF48208">
    <property type="entry name" value="Six-hairpin glycosidases"/>
    <property type="match status" value="1"/>
</dbReference>
<sequence>MQPSGTDAMFDAAPAAPFVIPASTSLQERRPLTLKHGDSFALFDHNGDALSGPGSPEGIFHFDTRHLSHLYLTLDGARPMLLSSTVRDDNAAITCDLTNPDIEDGAGTLTLEHDLIHLRRSRFLWRAACFERLVVRNFDTQPRQATITIAFAADFADLFEVRGARRERRGTLHRPEVETQRVVLAYTGLDDRRRATTLAFDPAPSRLTGSEATFVLDVAPGEPVSLFVEANCAVEGDNQPPRRAFFSALRESRRSLRAAAARGAAVTSSNDIFNEALRRSVSDLTMLITDTPEGPYPYAGIPWFSTVFGRDALLTALSTLWLDPAIALGVLRHLAANQATAFDAAADAEPGKILHEVRRGEMAELGEVPFRRYYGSIDSTPLFILLAGAYLDRTGDIAAVRELWPNIEAALGWIDTSGDRDGDGFVEYGRQTEDGLINQGWKDSHDSVFHADGTLAQGPIALAEVQAYVYGAWRAAASIAAQIGNAAYAAVLTERAARLREQFDARFFDPALGTYVLALDGAKRPCRVRASNAGHVLATGLALPERAQAVVETLMARSSFCGWGVRTVAATEARYNPMSYHNGSVWPHDNALIAAGFARYGFRREAARILEGLFDASTYIDLRRLPELLCGFPRQRNQGPTFYPVACSPQAWAAVAPLSVLQSCLGLSFTPEAGRIAFDQPVLPAFLDRVVLRRLSIGEGTADVELRRSGAQVIVDVLDRSGPVHVLTTS</sequence>
<dbReference type="InterPro" id="IPR012341">
    <property type="entry name" value="6hp_glycosidase-like_sf"/>
</dbReference>
<dbReference type="EMBL" id="BMGG01000001">
    <property type="protein sequence ID" value="GGC49320.1"/>
    <property type="molecule type" value="Genomic_DNA"/>
</dbReference>
<evidence type="ECO:0000259" key="2">
    <source>
        <dbReference type="Pfam" id="PF22422"/>
    </source>
</evidence>
<dbReference type="Gene3D" id="1.50.10.10">
    <property type="match status" value="1"/>
</dbReference>
<reference evidence="3" key="1">
    <citation type="journal article" date="2014" name="Int. J. Syst. Evol. Microbiol.">
        <title>Complete genome sequence of Corynebacterium casei LMG S-19264T (=DSM 44701T), isolated from a smear-ripened cheese.</title>
        <authorList>
            <consortium name="US DOE Joint Genome Institute (JGI-PGF)"/>
            <person name="Walter F."/>
            <person name="Albersmeier A."/>
            <person name="Kalinowski J."/>
            <person name="Ruckert C."/>
        </authorList>
    </citation>
    <scope>NUCLEOTIDE SEQUENCE</scope>
    <source>
        <strain evidence="3">CGMCC 1.12919</strain>
    </source>
</reference>
<dbReference type="InterPro" id="IPR008928">
    <property type="entry name" value="6-hairpin_glycosidase_sf"/>
</dbReference>
<dbReference type="Pfam" id="PF22422">
    <property type="entry name" value="MGH1-like_GH"/>
    <property type="match status" value="1"/>
</dbReference>
<accession>A0A916TX14</accession>
<keyword evidence="4" id="KW-1185">Reference proteome</keyword>
<evidence type="ECO:0000259" key="1">
    <source>
        <dbReference type="Pfam" id="PF14742"/>
    </source>
</evidence>
<dbReference type="Pfam" id="PF14742">
    <property type="entry name" value="GDE_N_bis"/>
    <property type="match status" value="1"/>
</dbReference>
<proteinExistence type="predicted"/>